<dbReference type="AlphaFoldDB" id="A0A420WI38"/>
<name>A0A420WI38_9PROT</name>
<dbReference type="OrthoDB" id="7165680at2"/>
<accession>A0A420WI38</accession>
<evidence type="ECO:0000313" key="3">
    <source>
        <dbReference type="EMBL" id="RKQ70599.1"/>
    </source>
</evidence>
<sequence length="132" mass="14584">MIRQGFLFWVLLVGGAGVALFLLKYEVQAREERLARINSEIIRTQEAIQVLRAEWSYLNRPDRLADLAQRHLDLVPAGGRQIAVSLAAVPEARPVITPDGLSLATKPRPGDPLVYAPLDKPQPVLAAQRSVQ</sequence>
<protein>
    <recommendedName>
        <fullName evidence="5">Cell division protein FtsL</fullName>
    </recommendedName>
</protein>
<keyword evidence="2" id="KW-0472">Membrane</keyword>
<keyword evidence="2" id="KW-1133">Transmembrane helix</keyword>
<dbReference type="EMBL" id="RBIG01000002">
    <property type="protein sequence ID" value="RKQ70599.1"/>
    <property type="molecule type" value="Genomic_DNA"/>
</dbReference>
<feature type="region of interest" description="Disordered" evidence="1">
    <location>
        <begin position="100"/>
        <end position="132"/>
    </location>
</feature>
<proteinExistence type="predicted"/>
<reference evidence="3 4" key="1">
    <citation type="submission" date="2018-10" db="EMBL/GenBank/DDBJ databases">
        <title>Comparative analysis of microorganisms from saline springs in Andes Mountain Range, Colombia.</title>
        <authorList>
            <person name="Rubin E."/>
        </authorList>
    </citation>
    <scope>NUCLEOTIDE SEQUENCE [LARGE SCALE GENOMIC DNA]</scope>
    <source>
        <strain evidence="3 4">USBA 36</strain>
    </source>
</reference>
<gene>
    <name evidence="3" type="ORF">BCL74_2548</name>
</gene>
<dbReference type="RefSeq" id="WP_121220484.1">
    <property type="nucleotide sequence ID" value="NZ_RBIG01000002.1"/>
</dbReference>
<organism evidence="3 4">
    <name type="scientific">Oceanibaculum indicum</name>
    <dbReference type="NCBI Taxonomy" id="526216"/>
    <lineage>
        <taxon>Bacteria</taxon>
        <taxon>Pseudomonadati</taxon>
        <taxon>Pseudomonadota</taxon>
        <taxon>Alphaproteobacteria</taxon>
        <taxon>Rhodospirillales</taxon>
        <taxon>Oceanibaculaceae</taxon>
        <taxon>Oceanibaculum</taxon>
    </lineage>
</organism>
<comment type="caution">
    <text evidence="3">The sequence shown here is derived from an EMBL/GenBank/DDBJ whole genome shotgun (WGS) entry which is preliminary data.</text>
</comment>
<feature type="transmembrane region" description="Helical" evidence="2">
    <location>
        <begin position="6"/>
        <end position="23"/>
    </location>
</feature>
<keyword evidence="2" id="KW-0812">Transmembrane</keyword>
<dbReference type="Proteomes" id="UP000277424">
    <property type="component" value="Unassembled WGS sequence"/>
</dbReference>
<evidence type="ECO:0000313" key="4">
    <source>
        <dbReference type="Proteomes" id="UP000277424"/>
    </source>
</evidence>
<evidence type="ECO:0008006" key="5">
    <source>
        <dbReference type="Google" id="ProtNLM"/>
    </source>
</evidence>
<evidence type="ECO:0000256" key="1">
    <source>
        <dbReference type="SAM" id="MobiDB-lite"/>
    </source>
</evidence>
<evidence type="ECO:0000256" key="2">
    <source>
        <dbReference type="SAM" id="Phobius"/>
    </source>
</evidence>